<evidence type="ECO:0000256" key="4">
    <source>
        <dbReference type="ARBA" id="ARBA00022553"/>
    </source>
</evidence>
<dbReference type="GO" id="GO:0032588">
    <property type="term" value="C:trans-Golgi network membrane"/>
    <property type="evidence" value="ECO:0007669"/>
    <property type="project" value="TreeGrafter"/>
</dbReference>
<evidence type="ECO:0000256" key="3">
    <source>
        <dbReference type="ARBA" id="ARBA00022448"/>
    </source>
</evidence>
<evidence type="ECO:0000256" key="6">
    <source>
        <dbReference type="ARBA" id="ARBA00022927"/>
    </source>
</evidence>
<dbReference type="Ensembl" id="ENSSPAT00000019368.1">
    <property type="protein sequence ID" value="ENSSPAP00000019078.1"/>
    <property type="gene ID" value="ENSSPAG00000014378.1"/>
</dbReference>
<reference evidence="11" key="1">
    <citation type="submission" date="2023-09" db="UniProtKB">
        <authorList>
            <consortium name="Ensembl"/>
        </authorList>
    </citation>
    <scope>IDENTIFICATION</scope>
</reference>
<feature type="transmembrane region" description="Helical" evidence="10">
    <location>
        <begin position="106"/>
        <end position="132"/>
    </location>
</feature>
<dbReference type="GO" id="GO:0055038">
    <property type="term" value="C:recycling endosome membrane"/>
    <property type="evidence" value="ECO:0007669"/>
    <property type="project" value="TreeGrafter"/>
</dbReference>
<evidence type="ECO:0000256" key="9">
    <source>
        <dbReference type="ARBA" id="ARBA00037350"/>
    </source>
</evidence>
<dbReference type="InterPro" id="IPR007273">
    <property type="entry name" value="SCAMP"/>
</dbReference>
<dbReference type="GeneTree" id="ENSGT00940000166572"/>
<keyword evidence="6" id="KW-0653">Protein transport</keyword>
<keyword evidence="7 10" id="KW-1133">Transmembrane helix</keyword>
<sequence length="256" mass="28776">MGDRPNNFPPLPQFLRIKPCFYQNIEEEIPAPHQLLVRRVYLLWMMYSGTLCANVISCIAWWAGGGSATNFGFSLLWLILFSPCSYTCWFRPLYKAFRADSSFNFMAFFFIFFLQCVLALIQTLGISGWGTWCTDCTVAEAVVWSTPRKSGALGCGRVHQGRQQGSVLSVSKTRARVCPSTPPPCRIIPTTVNGDGKESPLDGGRLLAIYMLAETALQNTISIQSYISSYLGVCFLMTRQNRHEEFYLKSFVTTAH</sequence>
<keyword evidence="8 10" id="KW-0472">Membrane</keyword>
<evidence type="ECO:0000313" key="11">
    <source>
        <dbReference type="Ensembl" id="ENSSPAP00000019078.1"/>
    </source>
</evidence>
<dbReference type="Pfam" id="PF04144">
    <property type="entry name" value="SCAMP"/>
    <property type="match status" value="1"/>
</dbReference>
<evidence type="ECO:0000256" key="7">
    <source>
        <dbReference type="ARBA" id="ARBA00022989"/>
    </source>
</evidence>
<comment type="function">
    <text evidence="9">Probably involved in membrane protein trafficking.</text>
</comment>
<evidence type="ECO:0000256" key="1">
    <source>
        <dbReference type="ARBA" id="ARBA00004141"/>
    </source>
</evidence>
<feature type="transmembrane region" description="Helical" evidence="10">
    <location>
        <begin position="41"/>
        <end position="63"/>
    </location>
</feature>
<comment type="subcellular location">
    <subcellularLocation>
        <location evidence="1 10">Membrane</location>
        <topology evidence="1 10">Multi-pass membrane protein</topology>
    </subcellularLocation>
</comment>
<dbReference type="AlphaFoldDB" id="A0A3B5AC79"/>
<evidence type="ECO:0000256" key="5">
    <source>
        <dbReference type="ARBA" id="ARBA00022692"/>
    </source>
</evidence>
<accession>A0A3B5AC79</accession>
<feature type="transmembrane region" description="Helical" evidence="10">
    <location>
        <begin position="75"/>
        <end position="94"/>
    </location>
</feature>
<comment type="similarity">
    <text evidence="2 10">Belongs to the SCAMP family.</text>
</comment>
<evidence type="ECO:0000256" key="8">
    <source>
        <dbReference type="ARBA" id="ARBA00023136"/>
    </source>
</evidence>
<keyword evidence="3 10" id="KW-0813">Transport</keyword>
<organism evidence="11">
    <name type="scientific">Stegastes partitus</name>
    <name type="common">bicolor damselfish</name>
    <dbReference type="NCBI Taxonomy" id="144197"/>
    <lineage>
        <taxon>Eukaryota</taxon>
        <taxon>Metazoa</taxon>
        <taxon>Chordata</taxon>
        <taxon>Craniata</taxon>
        <taxon>Vertebrata</taxon>
        <taxon>Euteleostomi</taxon>
        <taxon>Actinopterygii</taxon>
        <taxon>Neopterygii</taxon>
        <taxon>Teleostei</taxon>
        <taxon>Neoteleostei</taxon>
        <taxon>Acanthomorphata</taxon>
        <taxon>Ovalentaria</taxon>
        <taxon>Pomacentridae</taxon>
        <taxon>Stegastes</taxon>
    </lineage>
</organism>
<protein>
    <recommendedName>
        <fullName evidence="10">Secretory carrier-associated membrane protein</fullName>
        <shortName evidence="10">Secretory carrier membrane protein</shortName>
    </recommendedName>
</protein>
<name>A0A3B5AC79_9TELE</name>
<dbReference type="PANTHER" id="PTHR10687">
    <property type="entry name" value="SECRETORY CARRIER-ASSOCIATED MEMBRANE PROTEIN SCAMP"/>
    <property type="match status" value="1"/>
</dbReference>
<keyword evidence="5 10" id="KW-0812">Transmembrane</keyword>
<proteinExistence type="inferred from homology"/>
<evidence type="ECO:0000256" key="2">
    <source>
        <dbReference type="ARBA" id="ARBA00010482"/>
    </source>
</evidence>
<evidence type="ECO:0000256" key="10">
    <source>
        <dbReference type="RuleBase" id="RU363122"/>
    </source>
</evidence>
<comment type="caution">
    <text evidence="10">Lacks conserved residue(s) required for the propagation of feature annotation.</text>
</comment>
<keyword evidence="4" id="KW-0597">Phosphoprotein</keyword>
<dbReference type="GO" id="GO:0015031">
    <property type="term" value="P:protein transport"/>
    <property type="evidence" value="ECO:0007669"/>
    <property type="project" value="UniProtKB-KW"/>
</dbReference>
<dbReference type="PANTHER" id="PTHR10687:SF11">
    <property type="entry name" value="SECRETORY CARRIER-ASSOCIATED MEMBRANE PROTEIN 4"/>
    <property type="match status" value="1"/>
</dbReference>